<accession>A0ABS2V2K9</accession>
<dbReference type="Proteomes" id="UP000664109">
    <property type="component" value="Unassembled WGS sequence"/>
</dbReference>
<proteinExistence type="predicted"/>
<evidence type="ECO:0000313" key="2">
    <source>
        <dbReference type="Proteomes" id="UP000664109"/>
    </source>
</evidence>
<reference evidence="1 2" key="1">
    <citation type="journal article" date="2016" name="Arch. Microbiol.">
        <title>Streptomyces zhihengii sp. nov., isolated from rhizospheric soil of Psammosilene tunicoides.</title>
        <authorList>
            <person name="Huang M.J."/>
            <person name="Fei J.J."/>
            <person name="Salam N."/>
            <person name="Kim C.J."/>
            <person name="Hozzein W.N."/>
            <person name="Xiao M."/>
            <person name="Huang H.Q."/>
            <person name="Li W.J."/>
        </authorList>
    </citation>
    <scope>NUCLEOTIDE SEQUENCE [LARGE SCALE GENOMIC DNA]</scope>
    <source>
        <strain evidence="1 2">YIM T102</strain>
    </source>
</reference>
<comment type="caution">
    <text evidence="1">The sequence shown here is derived from an EMBL/GenBank/DDBJ whole genome shotgun (WGS) entry which is preliminary data.</text>
</comment>
<keyword evidence="2" id="KW-1185">Reference proteome</keyword>
<organism evidence="1 2">
    <name type="scientific">Streptomyces zhihengii</name>
    <dbReference type="NCBI Taxonomy" id="1818004"/>
    <lineage>
        <taxon>Bacteria</taxon>
        <taxon>Bacillati</taxon>
        <taxon>Actinomycetota</taxon>
        <taxon>Actinomycetes</taxon>
        <taxon>Kitasatosporales</taxon>
        <taxon>Streptomycetaceae</taxon>
        <taxon>Streptomyces</taxon>
    </lineage>
</organism>
<protein>
    <submittedName>
        <fullName evidence="1">Uncharacterized protein</fullName>
    </submittedName>
</protein>
<evidence type="ECO:0000313" key="1">
    <source>
        <dbReference type="EMBL" id="MBM9624079.1"/>
    </source>
</evidence>
<gene>
    <name evidence="1" type="ORF">JE024_36475</name>
</gene>
<dbReference type="EMBL" id="JAFEJA010000002">
    <property type="protein sequence ID" value="MBM9624079.1"/>
    <property type="molecule type" value="Genomic_DNA"/>
</dbReference>
<sequence length="144" mass="15465">MAESFLLGALRRGRSVEQFLGPCGSAGRPGVRYVEVRAAKTSFEVYLHTVEDAGSEGFFDLGEFPPFDPDDEAGEFGRLLGMAEDPLAALIVAEQCAGAGRGRWVNEGIVQDEYGDFVRAGRPSDASPGGWLWPEMPDVTGPRA</sequence>
<name>A0ABS2V2K9_9ACTN</name>